<comment type="caution">
    <text evidence="1">The sequence shown here is derived from an EMBL/GenBank/DDBJ whole genome shotgun (WGS) entry which is preliminary data.</text>
</comment>
<dbReference type="Proteomes" id="UP001610432">
    <property type="component" value="Unassembled WGS sequence"/>
</dbReference>
<accession>A0ABR4LK03</accession>
<keyword evidence="2" id="KW-1185">Reference proteome</keyword>
<proteinExistence type="predicted"/>
<organism evidence="1 2">
    <name type="scientific">Aspergillus lucknowensis</name>
    <dbReference type="NCBI Taxonomy" id="176173"/>
    <lineage>
        <taxon>Eukaryota</taxon>
        <taxon>Fungi</taxon>
        <taxon>Dikarya</taxon>
        <taxon>Ascomycota</taxon>
        <taxon>Pezizomycotina</taxon>
        <taxon>Eurotiomycetes</taxon>
        <taxon>Eurotiomycetidae</taxon>
        <taxon>Eurotiales</taxon>
        <taxon>Aspergillaceae</taxon>
        <taxon>Aspergillus</taxon>
        <taxon>Aspergillus subgen. Nidulantes</taxon>
    </lineage>
</organism>
<dbReference type="GeneID" id="98148534"/>
<dbReference type="RefSeq" id="XP_070883805.1">
    <property type="nucleotide sequence ID" value="XM_071033462.1"/>
</dbReference>
<gene>
    <name evidence="1" type="ORF">BJX67DRAFT_383453</name>
</gene>
<protein>
    <submittedName>
        <fullName evidence="1">Uncharacterized protein</fullName>
    </submittedName>
</protein>
<evidence type="ECO:0000313" key="1">
    <source>
        <dbReference type="EMBL" id="KAL2864826.1"/>
    </source>
</evidence>
<sequence length="243" mass="26249">MADNSPSLIPFLGAMTAGQTNETNPDDGPMAPYPRIEDLQHQEPYPPQSYHTRNISRSVYIDFSGWTQNSLQISEGGPGGVSIYTVDLTARNPQMKFFVAGDPRIPFATVTLGAFNTNVQVSIHNHSITINVKSRLKKEGVFQSPSLGNAPLTWKSRSMKQFDFELRDGNGIPLAQFNPHPSWALRKAGRLDLFGPSVSSGQLMEEIMVTAFALVHSTNIQLEAATCGAGASSPGSVSSVSPT</sequence>
<reference evidence="1 2" key="1">
    <citation type="submission" date="2024-07" db="EMBL/GenBank/DDBJ databases">
        <title>Section-level genome sequencing and comparative genomics of Aspergillus sections Usti and Cavernicolus.</title>
        <authorList>
            <consortium name="Lawrence Berkeley National Laboratory"/>
            <person name="Nybo J.L."/>
            <person name="Vesth T.C."/>
            <person name="Theobald S."/>
            <person name="Frisvad J.C."/>
            <person name="Larsen T.O."/>
            <person name="Kjaerboelling I."/>
            <person name="Rothschild-Mancinelli K."/>
            <person name="Lyhne E.K."/>
            <person name="Kogle M.E."/>
            <person name="Barry K."/>
            <person name="Clum A."/>
            <person name="Na H."/>
            <person name="Ledsgaard L."/>
            <person name="Lin J."/>
            <person name="Lipzen A."/>
            <person name="Kuo A."/>
            <person name="Riley R."/>
            <person name="Mondo S."/>
            <person name="Labutti K."/>
            <person name="Haridas S."/>
            <person name="Pangalinan J."/>
            <person name="Salamov A.A."/>
            <person name="Simmons B.A."/>
            <person name="Magnuson J.K."/>
            <person name="Chen J."/>
            <person name="Drula E."/>
            <person name="Henrissat B."/>
            <person name="Wiebenga A."/>
            <person name="Lubbers R.J."/>
            <person name="Gomes A.C."/>
            <person name="Macurrencykelacurrency M.R."/>
            <person name="Stajich J."/>
            <person name="Grigoriev I.V."/>
            <person name="Mortensen U.H."/>
            <person name="De Vries R.P."/>
            <person name="Baker S.E."/>
            <person name="Andersen M.R."/>
        </authorList>
    </citation>
    <scope>NUCLEOTIDE SEQUENCE [LARGE SCALE GENOMIC DNA]</scope>
    <source>
        <strain evidence="1 2">CBS 449.75</strain>
    </source>
</reference>
<evidence type="ECO:0000313" key="2">
    <source>
        <dbReference type="Proteomes" id="UP001610432"/>
    </source>
</evidence>
<name>A0ABR4LK03_9EURO</name>
<dbReference type="EMBL" id="JBFXLQ010000037">
    <property type="protein sequence ID" value="KAL2864826.1"/>
    <property type="molecule type" value="Genomic_DNA"/>
</dbReference>